<sequence length="253" mass="28042">MNCRKLLALPMLMLSMMAMTANAQTLKNFLDSKDSSFTWLGVDFTQAKLIGDAAAKTDAIVEHDFTSLNQAIVNEQKKYDVPGTLHKDKYNTSIGLVNKRNESMNKDGLKSDDSVDFERLKADDIVKVVKSYDFSGKHGIGVLLMMEAMSKTNKNAAMWLTIVDMDKKNVLLTERYIGKTQKITFGFRNLWLSAVKDALGNIEDDYSKLKTKYAEAKDPEEPKPVVAAPAPAPKKDTKAATTTPAAKKPKKKG</sequence>
<dbReference type="EMBL" id="FOJG01000002">
    <property type="protein sequence ID" value="SEW54829.1"/>
    <property type="molecule type" value="Genomic_DNA"/>
</dbReference>
<dbReference type="Proteomes" id="UP000199310">
    <property type="component" value="Unassembled WGS sequence"/>
</dbReference>
<reference evidence="4" key="1">
    <citation type="submission" date="2016-10" db="EMBL/GenBank/DDBJ databases">
        <authorList>
            <person name="Varghese N."/>
            <person name="Submissions S."/>
        </authorList>
    </citation>
    <scope>NUCLEOTIDE SEQUENCE [LARGE SCALE GENOMIC DNA]</scope>
    <source>
        <strain evidence="4">DSM 3695</strain>
    </source>
</reference>
<gene>
    <name evidence="3" type="ORF">SAMN04488122_6216</name>
</gene>
<evidence type="ECO:0000313" key="4">
    <source>
        <dbReference type="Proteomes" id="UP000199310"/>
    </source>
</evidence>
<feature type="region of interest" description="Disordered" evidence="1">
    <location>
        <begin position="213"/>
        <end position="253"/>
    </location>
</feature>
<name>A0A1I0SCF5_9BACT</name>
<dbReference type="OrthoDB" id="1003359at2"/>
<feature type="signal peptide" evidence="2">
    <location>
        <begin position="1"/>
        <end position="23"/>
    </location>
</feature>
<dbReference type="RefSeq" id="WP_089902593.1">
    <property type="nucleotide sequence ID" value="NZ_FOJG01000002.1"/>
</dbReference>
<protein>
    <submittedName>
        <fullName evidence="3">Uncharacterized protein</fullName>
    </submittedName>
</protein>
<dbReference type="AlphaFoldDB" id="A0A1I0SCF5"/>
<proteinExistence type="predicted"/>
<feature type="chain" id="PRO_5011663766" evidence="2">
    <location>
        <begin position="24"/>
        <end position="253"/>
    </location>
</feature>
<keyword evidence="4" id="KW-1185">Reference proteome</keyword>
<evidence type="ECO:0000313" key="3">
    <source>
        <dbReference type="EMBL" id="SEW54829.1"/>
    </source>
</evidence>
<dbReference type="STRING" id="29529.SAMN04488122_6216"/>
<organism evidence="3 4">
    <name type="scientific">Chitinophaga arvensicola</name>
    <dbReference type="NCBI Taxonomy" id="29529"/>
    <lineage>
        <taxon>Bacteria</taxon>
        <taxon>Pseudomonadati</taxon>
        <taxon>Bacteroidota</taxon>
        <taxon>Chitinophagia</taxon>
        <taxon>Chitinophagales</taxon>
        <taxon>Chitinophagaceae</taxon>
        <taxon>Chitinophaga</taxon>
    </lineage>
</organism>
<evidence type="ECO:0000256" key="2">
    <source>
        <dbReference type="SAM" id="SignalP"/>
    </source>
</evidence>
<keyword evidence="2" id="KW-0732">Signal</keyword>
<feature type="compositionally biased region" description="Basic and acidic residues" evidence="1">
    <location>
        <begin position="213"/>
        <end position="223"/>
    </location>
</feature>
<accession>A0A1I0SCF5</accession>
<evidence type="ECO:0000256" key="1">
    <source>
        <dbReference type="SAM" id="MobiDB-lite"/>
    </source>
</evidence>